<dbReference type="PANTHER" id="PTHR19143:SF458">
    <property type="entry name" value="FIBRINOGEN C-TERMINAL DOMAIN-CONTAINING PROTEIN-RELATED"/>
    <property type="match status" value="1"/>
</dbReference>
<dbReference type="Pfam" id="PF00147">
    <property type="entry name" value="Fibrinogen_C"/>
    <property type="match status" value="1"/>
</dbReference>
<dbReference type="InterPro" id="IPR036056">
    <property type="entry name" value="Fibrinogen-like_C"/>
</dbReference>
<dbReference type="SUPFAM" id="SSF56496">
    <property type="entry name" value="Fibrinogen C-terminal domain-like"/>
    <property type="match status" value="1"/>
</dbReference>
<dbReference type="Proteomes" id="UP000694865">
    <property type="component" value="Unplaced"/>
</dbReference>
<dbReference type="InterPro" id="IPR002181">
    <property type="entry name" value="Fibrinogen_a/b/g_C_dom"/>
</dbReference>
<evidence type="ECO:0000313" key="3">
    <source>
        <dbReference type="Proteomes" id="UP000694865"/>
    </source>
</evidence>
<feature type="domain" description="Fibrinogen C-terminal" evidence="2">
    <location>
        <begin position="28"/>
        <end position="193"/>
    </location>
</feature>
<proteinExistence type="predicted"/>
<evidence type="ECO:0000256" key="1">
    <source>
        <dbReference type="SAM" id="MobiDB-lite"/>
    </source>
</evidence>
<keyword evidence="3" id="KW-1185">Reference proteome</keyword>
<sequence>MKILPTGPATTTSSMEPKTKHERNEMAIVSNVTLIDCQDVVNAGYTETGVYEIYPEGLPYGTPVWCEVDGNTGWTVFQRRMDGSQDFHLYWEDYKRGFGNINGEFWLGNEAVHLITTRIGRLYELHIDLQREDNDLWYYVKYSDFKITNEDDNYRLLYNHFIEGTADDDLAYQNNMQFTTRDRDNDLYTYNCADFEFSVGLTPMKATLEATMRAQFFTRSIG</sequence>
<feature type="region of interest" description="Disordered" evidence="1">
    <location>
        <begin position="1"/>
        <end position="22"/>
    </location>
</feature>
<protein>
    <submittedName>
        <fullName evidence="4">Ficolin-1-like</fullName>
    </submittedName>
</protein>
<dbReference type="InterPro" id="IPR050373">
    <property type="entry name" value="Fibrinogen_C-term_domain"/>
</dbReference>
<gene>
    <name evidence="4" type="primary">LOC100371276</name>
</gene>
<organism evidence="3 4">
    <name type="scientific">Saccoglossus kowalevskii</name>
    <name type="common">Acorn worm</name>
    <dbReference type="NCBI Taxonomy" id="10224"/>
    <lineage>
        <taxon>Eukaryota</taxon>
        <taxon>Metazoa</taxon>
        <taxon>Hemichordata</taxon>
        <taxon>Enteropneusta</taxon>
        <taxon>Harrimaniidae</taxon>
        <taxon>Saccoglossus</taxon>
    </lineage>
</organism>
<dbReference type="SMART" id="SM00186">
    <property type="entry name" value="FBG"/>
    <property type="match status" value="1"/>
</dbReference>
<dbReference type="GeneID" id="100371276"/>
<dbReference type="PANTHER" id="PTHR19143">
    <property type="entry name" value="FIBRINOGEN/TENASCIN/ANGIOPOEITIN"/>
    <property type="match status" value="1"/>
</dbReference>
<accession>A0ABM0MIZ2</accession>
<name>A0ABM0MIZ2_SACKO</name>
<evidence type="ECO:0000259" key="2">
    <source>
        <dbReference type="PROSITE" id="PS51406"/>
    </source>
</evidence>
<reference evidence="4" key="1">
    <citation type="submission" date="2025-08" db="UniProtKB">
        <authorList>
            <consortium name="RefSeq"/>
        </authorList>
    </citation>
    <scope>IDENTIFICATION</scope>
    <source>
        <tissue evidence="4">Testes</tissue>
    </source>
</reference>
<dbReference type="PROSITE" id="PS51406">
    <property type="entry name" value="FIBRINOGEN_C_2"/>
    <property type="match status" value="1"/>
</dbReference>
<dbReference type="InterPro" id="IPR014716">
    <property type="entry name" value="Fibrinogen_a/b/g_C_1"/>
</dbReference>
<evidence type="ECO:0000313" key="4">
    <source>
        <dbReference type="RefSeq" id="XP_006819983.1"/>
    </source>
</evidence>
<dbReference type="RefSeq" id="XP_006819983.1">
    <property type="nucleotide sequence ID" value="XM_006819920.1"/>
</dbReference>
<dbReference type="Gene3D" id="3.90.215.10">
    <property type="entry name" value="Gamma Fibrinogen, chain A, domain 1"/>
    <property type="match status" value="1"/>
</dbReference>